<feature type="compositionally biased region" description="Acidic residues" evidence="1">
    <location>
        <begin position="325"/>
        <end position="345"/>
    </location>
</feature>
<evidence type="ECO:0000313" key="3">
    <source>
        <dbReference type="Proteomes" id="UP000094819"/>
    </source>
</evidence>
<accession>A0A1E3JYT6</accession>
<dbReference type="EMBL" id="AWGH01000003">
    <property type="protein sequence ID" value="ODO06064.1"/>
    <property type="molecule type" value="Genomic_DNA"/>
</dbReference>
<protein>
    <submittedName>
        <fullName evidence="2">Uncharacterized protein</fullName>
    </submittedName>
</protein>
<dbReference type="RefSeq" id="XP_019034164.1">
    <property type="nucleotide sequence ID" value="XM_019173459.1"/>
</dbReference>
<feature type="compositionally biased region" description="Gly residues" evidence="1">
    <location>
        <begin position="304"/>
        <end position="314"/>
    </location>
</feature>
<feature type="compositionally biased region" description="Polar residues" evidence="1">
    <location>
        <begin position="242"/>
        <end position="264"/>
    </location>
</feature>
<dbReference type="Proteomes" id="UP000094819">
    <property type="component" value="Unassembled WGS sequence"/>
</dbReference>
<organism evidence="2 3">
    <name type="scientific">Cryptococcus wingfieldii CBS 7118</name>
    <dbReference type="NCBI Taxonomy" id="1295528"/>
    <lineage>
        <taxon>Eukaryota</taxon>
        <taxon>Fungi</taxon>
        <taxon>Dikarya</taxon>
        <taxon>Basidiomycota</taxon>
        <taxon>Agaricomycotina</taxon>
        <taxon>Tremellomycetes</taxon>
        <taxon>Tremellales</taxon>
        <taxon>Cryptococcaceae</taxon>
        <taxon>Cryptococcus</taxon>
    </lineage>
</organism>
<proteinExistence type="predicted"/>
<feature type="compositionally biased region" description="Low complexity" evidence="1">
    <location>
        <begin position="354"/>
        <end position="371"/>
    </location>
</feature>
<feature type="compositionally biased region" description="Low complexity" evidence="1">
    <location>
        <begin position="271"/>
        <end position="281"/>
    </location>
</feature>
<feature type="region of interest" description="Disordered" evidence="1">
    <location>
        <begin position="136"/>
        <end position="382"/>
    </location>
</feature>
<evidence type="ECO:0000313" key="2">
    <source>
        <dbReference type="EMBL" id="ODO06064.1"/>
    </source>
</evidence>
<name>A0A1E3JYT6_9TREE</name>
<feature type="compositionally biased region" description="Polar residues" evidence="1">
    <location>
        <begin position="178"/>
        <end position="197"/>
    </location>
</feature>
<reference evidence="2 3" key="1">
    <citation type="submission" date="2016-06" db="EMBL/GenBank/DDBJ databases">
        <title>Evolution of pathogenesis and genome organization in the Tremellales.</title>
        <authorList>
            <person name="Cuomo C."/>
            <person name="Litvintseva A."/>
            <person name="Heitman J."/>
            <person name="Chen Y."/>
            <person name="Sun S."/>
            <person name="Springer D."/>
            <person name="Dromer F."/>
            <person name="Young S."/>
            <person name="Zeng Q."/>
            <person name="Chapman S."/>
            <person name="Gujja S."/>
            <person name="Saif S."/>
            <person name="Birren B."/>
        </authorList>
    </citation>
    <scope>NUCLEOTIDE SEQUENCE [LARGE SCALE GENOMIC DNA]</scope>
    <source>
        <strain evidence="2 3">CBS 7118</strain>
    </source>
</reference>
<gene>
    <name evidence="2" type="ORF">L198_01293</name>
</gene>
<evidence type="ECO:0000256" key="1">
    <source>
        <dbReference type="SAM" id="MobiDB-lite"/>
    </source>
</evidence>
<keyword evidence="3" id="KW-1185">Reference proteome</keyword>
<dbReference type="AlphaFoldDB" id="A0A1E3JYT6"/>
<dbReference type="GeneID" id="30190506"/>
<comment type="caution">
    <text evidence="2">The sequence shown here is derived from an EMBL/GenBank/DDBJ whole genome shotgun (WGS) entry which is preliminary data.</text>
</comment>
<sequence length="382" mass="40934">MSKAHPEIKNTHASPPSCHDIAPLAVLPEELPNRVYSFLCVNTRRAQTLIVARLPKSHHHRFIPDLYERLQVTEEILDRGFFKGLLNGVDDDAEGGSRSTRRRALALQRDLLGYCKSVVNTSLYAWAAIKDAIKPATSPPIGRPAVPTSTFSIPSPLPSSTDREEEPHTASHGAGDATETNASTPTPYDPGHQTQPAADQPPPSRPAVDRGQSSSAAPPPLLTYKPLYRCNNPSDNAHSDFNVPQSAATSASHHPWLTDSSANNRPPLPLDDPSSSTSPTSMLRAAPTPTLKPPGSINPNQVPWGGGQQGQAGGGRERPFLGGAADEEVESVEESGDDNNGENGEEERLHRQTTSEASSASTPSSNATDAAFEQNRLMPRWG</sequence>